<keyword evidence="2" id="KW-0808">Transferase</keyword>
<dbReference type="CDD" id="cd04301">
    <property type="entry name" value="NAT_SF"/>
    <property type="match status" value="1"/>
</dbReference>
<feature type="domain" description="N-acetyltransferase" evidence="1">
    <location>
        <begin position="11"/>
        <end position="151"/>
    </location>
</feature>
<name>A0A317PF64_9HYPH</name>
<dbReference type="InterPro" id="IPR016181">
    <property type="entry name" value="Acyl_CoA_acyltransferase"/>
</dbReference>
<comment type="caution">
    <text evidence="2">The sequence shown here is derived from an EMBL/GenBank/DDBJ whole genome shotgun (WGS) entry which is preliminary data.</text>
</comment>
<evidence type="ECO:0000313" key="3">
    <source>
        <dbReference type="Proteomes" id="UP000246352"/>
    </source>
</evidence>
<dbReference type="RefSeq" id="WP_210205875.1">
    <property type="nucleotide sequence ID" value="NZ_QGTR01000005.1"/>
</dbReference>
<evidence type="ECO:0000313" key="2">
    <source>
        <dbReference type="EMBL" id="PWV98348.1"/>
    </source>
</evidence>
<organism evidence="2 3">
    <name type="scientific">Hoeflea marina</name>
    <dbReference type="NCBI Taxonomy" id="274592"/>
    <lineage>
        <taxon>Bacteria</taxon>
        <taxon>Pseudomonadati</taxon>
        <taxon>Pseudomonadota</taxon>
        <taxon>Alphaproteobacteria</taxon>
        <taxon>Hyphomicrobiales</taxon>
        <taxon>Rhizobiaceae</taxon>
        <taxon>Hoeflea</taxon>
    </lineage>
</organism>
<gene>
    <name evidence="2" type="ORF">DFR52_105331</name>
</gene>
<dbReference type="SUPFAM" id="SSF55729">
    <property type="entry name" value="Acyl-CoA N-acyltransferases (Nat)"/>
    <property type="match status" value="1"/>
</dbReference>
<dbReference type="PROSITE" id="PS51186">
    <property type="entry name" value="GNAT"/>
    <property type="match status" value="1"/>
</dbReference>
<dbReference type="Pfam" id="PF00583">
    <property type="entry name" value="Acetyltransf_1"/>
    <property type="match status" value="1"/>
</dbReference>
<dbReference type="EMBL" id="QGTR01000005">
    <property type="protein sequence ID" value="PWV98348.1"/>
    <property type="molecule type" value="Genomic_DNA"/>
</dbReference>
<sequence length="172" mass="18774">MTGGRMTAARTRFRESEAGDRAAIRRVEELAFGRPGEADLSEQLLASPAETLSLVALLGERVIGHVLLSRLEGPDQALALRPLAVDPKFQEMQIGTRLVGEALELARGRGWRSVFVHGHPDYYCRFGFRSRLAEGAEIDRQGPRFLALELVAGALAGWHGELDYPGPSGSPR</sequence>
<dbReference type="Proteomes" id="UP000246352">
    <property type="component" value="Unassembled WGS sequence"/>
</dbReference>
<dbReference type="Gene3D" id="3.40.630.30">
    <property type="match status" value="1"/>
</dbReference>
<dbReference type="AlphaFoldDB" id="A0A317PF64"/>
<proteinExistence type="predicted"/>
<accession>A0A317PF64</accession>
<reference evidence="2 3" key="1">
    <citation type="submission" date="2018-05" db="EMBL/GenBank/DDBJ databases">
        <title>Genomic Encyclopedia of Type Strains, Phase IV (KMG-IV): sequencing the most valuable type-strain genomes for metagenomic binning, comparative biology and taxonomic classification.</title>
        <authorList>
            <person name="Goeker M."/>
        </authorList>
    </citation>
    <scope>NUCLEOTIDE SEQUENCE [LARGE SCALE GENOMIC DNA]</scope>
    <source>
        <strain evidence="2 3">DSM 16791</strain>
    </source>
</reference>
<protein>
    <submittedName>
        <fullName evidence="2">Putative acetyltransferase</fullName>
    </submittedName>
</protein>
<keyword evidence="3" id="KW-1185">Reference proteome</keyword>
<evidence type="ECO:0000259" key="1">
    <source>
        <dbReference type="PROSITE" id="PS51186"/>
    </source>
</evidence>
<dbReference type="GO" id="GO:0016747">
    <property type="term" value="F:acyltransferase activity, transferring groups other than amino-acyl groups"/>
    <property type="evidence" value="ECO:0007669"/>
    <property type="project" value="InterPro"/>
</dbReference>
<dbReference type="InterPro" id="IPR000182">
    <property type="entry name" value="GNAT_dom"/>
</dbReference>